<proteinExistence type="predicted"/>
<comment type="caution">
    <text evidence="1">The sequence shown here is derived from an EMBL/GenBank/DDBJ whole genome shotgun (WGS) entry which is preliminary data.</text>
</comment>
<protein>
    <submittedName>
        <fullName evidence="1">Uncharacterized protein</fullName>
    </submittedName>
</protein>
<sequence>MAAATQTPLAIPGLHIAPSLEDLRRSSAAYNVLPDDGDQPDVKKIHLQELASLFKRFSVQDKFGMHLIHGHTQLDEGNIMLGTALASVRGCWTKPTSITEIDLSNIHGHIFRLTGNGEMQAYEYREGPVVNLDGVNPAFFRELAQYLLANGLENLLGLEVLVQDAPEMMCEFVLQNHGTVMLDTRDVKAWKSFRTTGFTLNSNLSTNELKGGQSHAKTTKGTHQVFIDGKIGKEDPLMDALRAEGIVY</sequence>
<name>A0ABR0BFI5_PURLI</name>
<keyword evidence="2" id="KW-1185">Reference proteome</keyword>
<accession>A0ABR0BFI5</accession>
<organism evidence="1 2">
    <name type="scientific">Purpureocillium lilacinum</name>
    <name type="common">Paecilomyces lilacinus</name>
    <dbReference type="NCBI Taxonomy" id="33203"/>
    <lineage>
        <taxon>Eukaryota</taxon>
        <taxon>Fungi</taxon>
        <taxon>Dikarya</taxon>
        <taxon>Ascomycota</taxon>
        <taxon>Pezizomycotina</taxon>
        <taxon>Sordariomycetes</taxon>
        <taxon>Hypocreomycetidae</taxon>
        <taxon>Hypocreales</taxon>
        <taxon>Ophiocordycipitaceae</taxon>
        <taxon>Purpureocillium</taxon>
    </lineage>
</organism>
<gene>
    <name evidence="1" type="ORF">Purlil1_12906</name>
</gene>
<dbReference type="EMBL" id="JAWRVI010000145">
    <property type="protein sequence ID" value="KAK4074650.1"/>
    <property type="molecule type" value="Genomic_DNA"/>
</dbReference>
<dbReference type="Proteomes" id="UP001287286">
    <property type="component" value="Unassembled WGS sequence"/>
</dbReference>
<evidence type="ECO:0000313" key="2">
    <source>
        <dbReference type="Proteomes" id="UP001287286"/>
    </source>
</evidence>
<reference evidence="1 2" key="1">
    <citation type="journal article" date="2024" name="Microbiol. Resour. Announc.">
        <title>Genome annotations for the ascomycete fungi Trichoderma harzianum, Trichoderma aggressivum, and Purpureocillium lilacinum.</title>
        <authorList>
            <person name="Beijen E.P.W."/>
            <person name="Ohm R.A."/>
        </authorList>
    </citation>
    <scope>NUCLEOTIDE SEQUENCE [LARGE SCALE GENOMIC DNA]</scope>
    <source>
        <strain evidence="1 2">CBS 150709</strain>
    </source>
</reference>
<evidence type="ECO:0000313" key="1">
    <source>
        <dbReference type="EMBL" id="KAK4074650.1"/>
    </source>
</evidence>